<comment type="caution">
    <text evidence="2">The sequence shown here is derived from an EMBL/GenBank/DDBJ whole genome shotgun (WGS) entry which is preliminary data.</text>
</comment>
<dbReference type="RefSeq" id="WP_109668753.1">
    <property type="nucleotide sequence ID" value="NZ_QGGW01000006.1"/>
</dbReference>
<evidence type="ECO:0000256" key="1">
    <source>
        <dbReference type="SAM" id="Phobius"/>
    </source>
</evidence>
<dbReference type="OrthoDB" id="9979659at2"/>
<feature type="transmembrane region" description="Helical" evidence="1">
    <location>
        <begin position="30"/>
        <end position="48"/>
    </location>
</feature>
<proteinExistence type="predicted"/>
<organism evidence="2 3">
    <name type="scientific">Roseicyclus mahoneyensis</name>
    <dbReference type="NCBI Taxonomy" id="164332"/>
    <lineage>
        <taxon>Bacteria</taxon>
        <taxon>Pseudomonadati</taxon>
        <taxon>Pseudomonadota</taxon>
        <taxon>Alphaproteobacteria</taxon>
        <taxon>Rhodobacterales</taxon>
        <taxon>Roseobacteraceae</taxon>
        <taxon>Roseicyclus</taxon>
    </lineage>
</organism>
<evidence type="ECO:0000313" key="3">
    <source>
        <dbReference type="Proteomes" id="UP000245708"/>
    </source>
</evidence>
<keyword evidence="1" id="KW-1133">Transmembrane helix</keyword>
<name>A0A316GGE6_9RHOB</name>
<sequence>MTALAAFLFLLGFAASWVAGRYVAKGATAVQGGAIGICGVAALVVGLPELWENHLIWALVALLIYGLIGALIFRSGQGARERAR</sequence>
<keyword evidence="3" id="KW-1185">Reference proteome</keyword>
<dbReference type="Proteomes" id="UP000245708">
    <property type="component" value="Unassembled WGS sequence"/>
</dbReference>
<keyword evidence="1" id="KW-0472">Membrane</keyword>
<gene>
    <name evidence="2" type="ORF">C7455_10625</name>
</gene>
<reference evidence="2 3" key="1">
    <citation type="submission" date="2018-05" db="EMBL/GenBank/DDBJ databases">
        <title>Genomic Encyclopedia of Type Strains, Phase IV (KMG-IV): sequencing the most valuable type-strain genomes for metagenomic binning, comparative biology and taxonomic classification.</title>
        <authorList>
            <person name="Goeker M."/>
        </authorList>
    </citation>
    <scope>NUCLEOTIDE SEQUENCE [LARGE SCALE GENOMIC DNA]</scope>
    <source>
        <strain evidence="2 3">DSM 16097</strain>
    </source>
</reference>
<keyword evidence="1" id="KW-0812">Transmembrane</keyword>
<feature type="transmembrane region" description="Helical" evidence="1">
    <location>
        <begin position="55"/>
        <end position="73"/>
    </location>
</feature>
<dbReference type="EMBL" id="QGGW01000006">
    <property type="protein sequence ID" value="PWK59739.1"/>
    <property type="molecule type" value="Genomic_DNA"/>
</dbReference>
<protein>
    <submittedName>
        <fullName evidence="2">Uncharacterized protein</fullName>
    </submittedName>
</protein>
<evidence type="ECO:0000313" key="2">
    <source>
        <dbReference type="EMBL" id="PWK59739.1"/>
    </source>
</evidence>
<accession>A0A316GGE6</accession>
<dbReference type="AlphaFoldDB" id="A0A316GGE6"/>